<dbReference type="Proteomes" id="UP000828390">
    <property type="component" value="Unassembled WGS sequence"/>
</dbReference>
<dbReference type="Gene3D" id="2.60.60.20">
    <property type="entry name" value="PLAT/LH2 domain"/>
    <property type="match status" value="1"/>
</dbReference>
<dbReference type="PANTHER" id="PTHR10877:SF194">
    <property type="entry name" value="LOCATION OF VULVA DEFECTIVE 1"/>
    <property type="match status" value="1"/>
</dbReference>
<reference evidence="2" key="1">
    <citation type="journal article" date="2019" name="bioRxiv">
        <title>The Genome of the Zebra Mussel, Dreissena polymorpha: A Resource for Invasive Species Research.</title>
        <authorList>
            <person name="McCartney M.A."/>
            <person name="Auch B."/>
            <person name="Kono T."/>
            <person name="Mallez S."/>
            <person name="Zhang Y."/>
            <person name="Obille A."/>
            <person name="Becker A."/>
            <person name="Abrahante J.E."/>
            <person name="Garbe J."/>
            <person name="Badalamenti J.P."/>
            <person name="Herman A."/>
            <person name="Mangelson H."/>
            <person name="Liachko I."/>
            <person name="Sullivan S."/>
            <person name="Sone E.D."/>
            <person name="Koren S."/>
            <person name="Silverstein K.A.T."/>
            <person name="Beckman K.B."/>
            <person name="Gohl D.M."/>
        </authorList>
    </citation>
    <scope>NUCLEOTIDE SEQUENCE</scope>
    <source>
        <strain evidence="2">Duluth1</strain>
        <tissue evidence="2">Whole animal</tissue>
    </source>
</reference>
<sequence length="145" mass="16544">MTFSNSFHVPPNRIDFSSVFLKFSPLNQAAVMATLILILIIYALAIIWARRQDRLDVLKWGVTPLADNFFSDNYFYVIKVITGIRPGAGTRSRVGFVIAGEDMDTGRFELPYIRIWHDNSGGGKHSGWYLSRIEVQDVQRNETFV</sequence>
<dbReference type="EMBL" id="JAIWYP010000006">
    <property type="protein sequence ID" value="KAH3806779.1"/>
    <property type="molecule type" value="Genomic_DNA"/>
</dbReference>
<dbReference type="InterPro" id="IPR051223">
    <property type="entry name" value="Polycystin"/>
</dbReference>
<gene>
    <name evidence="2" type="ORF">DPMN_135106</name>
</gene>
<evidence type="ECO:0000313" key="3">
    <source>
        <dbReference type="Proteomes" id="UP000828390"/>
    </source>
</evidence>
<organism evidence="2 3">
    <name type="scientific">Dreissena polymorpha</name>
    <name type="common">Zebra mussel</name>
    <name type="synonym">Mytilus polymorpha</name>
    <dbReference type="NCBI Taxonomy" id="45954"/>
    <lineage>
        <taxon>Eukaryota</taxon>
        <taxon>Metazoa</taxon>
        <taxon>Spiralia</taxon>
        <taxon>Lophotrochozoa</taxon>
        <taxon>Mollusca</taxon>
        <taxon>Bivalvia</taxon>
        <taxon>Autobranchia</taxon>
        <taxon>Heteroconchia</taxon>
        <taxon>Euheterodonta</taxon>
        <taxon>Imparidentia</taxon>
        <taxon>Neoheterodontei</taxon>
        <taxon>Myida</taxon>
        <taxon>Dreissenoidea</taxon>
        <taxon>Dreissenidae</taxon>
        <taxon>Dreissena</taxon>
    </lineage>
</organism>
<keyword evidence="1" id="KW-1133">Transmembrane helix</keyword>
<dbReference type="GO" id="GO:0016020">
    <property type="term" value="C:membrane"/>
    <property type="evidence" value="ECO:0007669"/>
    <property type="project" value="TreeGrafter"/>
</dbReference>
<dbReference type="SUPFAM" id="SSF49723">
    <property type="entry name" value="Lipase/lipooxygenase domain (PLAT/LH2 domain)"/>
    <property type="match status" value="1"/>
</dbReference>
<dbReference type="AlphaFoldDB" id="A0A9D4JED1"/>
<dbReference type="PANTHER" id="PTHR10877">
    <property type="entry name" value="POLYCYSTIN FAMILY MEMBER"/>
    <property type="match status" value="1"/>
</dbReference>
<protein>
    <recommendedName>
        <fullName evidence="4">PLAT domain-containing protein</fullName>
    </recommendedName>
</protein>
<name>A0A9D4JED1_DREPO</name>
<keyword evidence="1" id="KW-0472">Membrane</keyword>
<accession>A0A9D4JED1</accession>
<evidence type="ECO:0000256" key="1">
    <source>
        <dbReference type="SAM" id="Phobius"/>
    </source>
</evidence>
<evidence type="ECO:0008006" key="4">
    <source>
        <dbReference type="Google" id="ProtNLM"/>
    </source>
</evidence>
<proteinExistence type="predicted"/>
<dbReference type="InterPro" id="IPR036392">
    <property type="entry name" value="PLAT/LH2_dom_sf"/>
</dbReference>
<keyword evidence="1" id="KW-0812">Transmembrane</keyword>
<feature type="transmembrane region" description="Helical" evidence="1">
    <location>
        <begin position="29"/>
        <end position="49"/>
    </location>
</feature>
<dbReference type="GO" id="GO:0005262">
    <property type="term" value="F:calcium channel activity"/>
    <property type="evidence" value="ECO:0007669"/>
    <property type="project" value="TreeGrafter"/>
</dbReference>
<keyword evidence="3" id="KW-1185">Reference proteome</keyword>
<reference evidence="2" key="2">
    <citation type="submission" date="2020-11" db="EMBL/GenBank/DDBJ databases">
        <authorList>
            <person name="McCartney M.A."/>
            <person name="Auch B."/>
            <person name="Kono T."/>
            <person name="Mallez S."/>
            <person name="Becker A."/>
            <person name="Gohl D.M."/>
            <person name="Silverstein K.A.T."/>
            <person name="Koren S."/>
            <person name="Bechman K.B."/>
            <person name="Herman A."/>
            <person name="Abrahante J.E."/>
            <person name="Garbe J."/>
        </authorList>
    </citation>
    <scope>NUCLEOTIDE SEQUENCE</scope>
    <source>
        <strain evidence="2">Duluth1</strain>
        <tissue evidence="2">Whole animal</tissue>
    </source>
</reference>
<comment type="caution">
    <text evidence="2">The sequence shown here is derived from an EMBL/GenBank/DDBJ whole genome shotgun (WGS) entry which is preliminary data.</text>
</comment>
<evidence type="ECO:0000313" key="2">
    <source>
        <dbReference type="EMBL" id="KAH3806779.1"/>
    </source>
</evidence>
<dbReference type="GO" id="GO:0050982">
    <property type="term" value="P:detection of mechanical stimulus"/>
    <property type="evidence" value="ECO:0007669"/>
    <property type="project" value="TreeGrafter"/>
</dbReference>